<name>A0A9Q9AL81_9PEZI</name>
<dbReference type="AlphaFoldDB" id="A0A9Q9AL81"/>
<accession>A0A9Q9AL81</accession>
<dbReference type="CDD" id="cd22997">
    <property type="entry name" value="GT_LH"/>
    <property type="match status" value="1"/>
</dbReference>
<dbReference type="PANTHER" id="PTHR36587">
    <property type="entry name" value="EXPRESSION SITE-ASSOCIATED GENE 3 (ESAG3)-LIKE PROTEIN"/>
    <property type="match status" value="1"/>
</dbReference>
<keyword evidence="3" id="KW-1185">Reference proteome</keyword>
<dbReference type="EMBL" id="CP099418">
    <property type="protein sequence ID" value="USW48006.1"/>
    <property type="molecule type" value="Genomic_DNA"/>
</dbReference>
<dbReference type="Proteomes" id="UP001056384">
    <property type="component" value="Chromosome 1"/>
</dbReference>
<evidence type="ECO:0000313" key="3">
    <source>
        <dbReference type="Proteomes" id="UP001056384"/>
    </source>
</evidence>
<feature type="region of interest" description="Disordered" evidence="1">
    <location>
        <begin position="192"/>
        <end position="215"/>
    </location>
</feature>
<organism evidence="2 3">
    <name type="scientific">Septoria linicola</name>
    <dbReference type="NCBI Taxonomy" id="215465"/>
    <lineage>
        <taxon>Eukaryota</taxon>
        <taxon>Fungi</taxon>
        <taxon>Dikarya</taxon>
        <taxon>Ascomycota</taxon>
        <taxon>Pezizomycotina</taxon>
        <taxon>Dothideomycetes</taxon>
        <taxon>Dothideomycetidae</taxon>
        <taxon>Mycosphaerellales</taxon>
        <taxon>Mycosphaerellaceae</taxon>
        <taxon>Septoria</taxon>
    </lineage>
</organism>
<proteinExistence type="predicted"/>
<sequence length="388" mass="43728">MSGGSHLAKISIGAPYFAALPSETDDDLVLVADAYDVWLQLPPQILVQRWRDVTNAADIRTSKSLEGQTSRHSFQHSIVFGAGKRCTPNLRHTVACYAVPESPLPRDLYGSNTDTIVGKNRWSSLRQRYLNAGIAIGTVADMRRVFRRAKDKLAQVKPHEDFDNGSHESDFVYHGSDQSVWNTIFGEQEFQRETMRRDEKPRGAVAPSWMEGTKIDDPINPSFTHQTMERAAPGQYEFGIALDYCSGITQQTINSEQDARILHYSKRLEEQMSPTSLFDCKPRSSELPTELQRASSPFNLLKDSNTTWSDVPLYTNICLDSIPVIVHHNGIKTARESMWNEFWVSGLLKMLHQKGFFSHRTLAVADQKELLMRDVCPASAIEKILGKA</sequence>
<evidence type="ECO:0000256" key="1">
    <source>
        <dbReference type="SAM" id="MobiDB-lite"/>
    </source>
</evidence>
<dbReference type="PANTHER" id="PTHR36587:SF2">
    <property type="entry name" value="EXPRESSION SITE-ASSOCIATED GENE 3 (ESAG3)-LIKE PROTEIN"/>
    <property type="match status" value="1"/>
</dbReference>
<evidence type="ECO:0000313" key="2">
    <source>
        <dbReference type="EMBL" id="USW48006.1"/>
    </source>
</evidence>
<gene>
    <name evidence="2" type="ORF">Slin15195_G013250</name>
</gene>
<protein>
    <submittedName>
        <fullName evidence="2">Uncharacterized protein</fullName>
    </submittedName>
</protein>
<reference evidence="2" key="1">
    <citation type="submission" date="2022-06" db="EMBL/GenBank/DDBJ databases">
        <title>Complete genome sequences of two strains of the flax pathogen Septoria linicola.</title>
        <authorList>
            <person name="Lapalu N."/>
            <person name="Simon A."/>
            <person name="Demenou B."/>
            <person name="Paumier D."/>
            <person name="Guillot M.-P."/>
            <person name="Gout L."/>
            <person name="Valade R."/>
        </authorList>
    </citation>
    <scope>NUCLEOTIDE SEQUENCE</scope>
    <source>
        <strain evidence="2">SE15195</strain>
    </source>
</reference>
<feature type="compositionally biased region" description="Basic and acidic residues" evidence="1">
    <location>
        <begin position="192"/>
        <end position="202"/>
    </location>
</feature>